<protein>
    <recommendedName>
        <fullName evidence="24">tRNA-dihydrouridine(47) synthase [NAD(P)(+)]</fullName>
        <ecNumber evidence="24">1.3.1.-</ecNumber>
    </recommendedName>
    <alternativeName>
        <fullName evidence="24">tRNA-dihydrouridine synthase 3</fullName>
    </alternativeName>
</protein>
<keyword evidence="15" id="KW-0238">DNA-binding</keyword>
<feature type="compositionally biased region" description="Polar residues" evidence="26">
    <location>
        <begin position="292"/>
        <end position="326"/>
    </location>
</feature>
<dbReference type="FunFam" id="4.10.1000.10:FF:000029">
    <property type="entry name" value="tRNA-dihydrouridine(47) synthase [NAD(P)(+)]"/>
    <property type="match status" value="1"/>
</dbReference>
<dbReference type="Gene3D" id="3.20.20.70">
    <property type="entry name" value="Aldolase class I"/>
    <property type="match status" value="1"/>
</dbReference>
<accession>A0A5N6QN98</accession>
<feature type="region of interest" description="Disordered" evidence="26">
    <location>
        <begin position="1"/>
        <end position="112"/>
    </location>
</feature>
<evidence type="ECO:0000256" key="14">
    <source>
        <dbReference type="ARBA" id="ARBA00023027"/>
    </source>
</evidence>
<dbReference type="FunFam" id="3.20.20.70:FF:000067">
    <property type="entry name" value="tRNA-dihydrouridine(47) synthase [NAD(P)(+)]"/>
    <property type="match status" value="1"/>
</dbReference>
<proteinExistence type="inferred from homology"/>
<dbReference type="Gene3D" id="4.10.1000.10">
    <property type="entry name" value="Zinc finger, CCCH-type"/>
    <property type="match status" value="1"/>
</dbReference>
<feature type="compositionally biased region" description="Pro residues" evidence="26">
    <location>
        <begin position="68"/>
        <end position="78"/>
    </location>
</feature>
<evidence type="ECO:0000256" key="22">
    <source>
        <dbReference type="ARBA" id="ARBA00049513"/>
    </source>
</evidence>
<comment type="catalytic activity">
    <reaction evidence="19">
        <text>5,6-dihydrouridine(47) in tRNA + NAD(+) = uridine(47) in tRNA + NADH + H(+)</text>
        <dbReference type="Rhea" id="RHEA:53364"/>
        <dbReference type="Rhea" id="RHEA-COMP:13539"/>
        <dbReference type="Rhea" id="RHEA-COMP:13540"/>
        <dbReference type="ChEBI" id="CHEBI:15378"/>
        <dbReference type="ChEBI" id="CHEBI:57540"/>
        <dbReference type="ChEBI" id="CHEBI:57945"/>
        <dbReference type="ChEBI" id="CHEBI:65315"/>
        <dbReference type="ChEBI" id="CHEBI:74443"/>
        <dbReference type="EC" id="1.3.1.89"/>
    </reaction>
    <physiologicalReaction direction="right-to-left" evidence="19">
        <dbReference type="Rhea" id="RHEA:53366"/>
    </physiologicalReaction>
</comment>
<dbReference type="CDD" id="cd14703">
    <property type="entry name" value="bZIP_plant_RF2"/>
    <property type="match status" value="1"/>
</dbReference>
<feature type="compositionally biased region" description="Low complexity" evidence="26">
    <location>
        <begin position="22"/>
        <end position="33"/>
    </location>
</feature>
<feature type="domain" description="C3H1-type" evidence="27">
    <location>
        <begin position="608"/>
        <end position="639"/>
    </location>
</feature>
<dbReference type="InterPro" id="IPR044759">
    <property type="entry name" value="bZIP_RF2"/>
</dbReference>
<evidence type="ECO:0000256" key="3">
    <source>
        <dbReference type="ARBA" id="ARBA00022630"/>
    </source>
</evidence>
<dbReference type="Gene3D" id="1.20.5.170">
    <property type="match status" value="1"/>
</dbReference>
<evidence type="ECO:0000256" key="12">
    <source>
        <dbReference type="ARBA" id="ARBA00023002"/>
    </source>
</evidence>
<feature type="region of interest" description="Disordered" evidence="26">
    <location>
        <begin position="358"/>
        <end position="389"/>
    </location>
</feature>
<evidence type="ECO:0000256" key="1">
    <source>
        <dbReference type="ARBA" id="ARBA00001917"/>
    </source>
</evidence>
<dbReference type="Pfam" id="PF00170">
    <property type="entry name" value="bZIP_1"/>
    <property type="match status" value="1"/>
</dbReference>
<feature type="region of interest" description="Disordered" evidence="26">
    <location>
        <begin position="124"/>
        <end position="183"/>
    </location>
</feature>
<dbReference type="EMBL" id="CM017322">
    <property type="protein sequence ID" value="KAE8008627.1"/>
    <property type="molecule type" value="Genomic_DNA"/>
</dbReference>
<reference evidence="29 30" key="1">
    <citation type="submission" date="2019-06" db="EMBL/GenBank/DDBJ databases">
        <title>A chromosomal-level reference genome of Carpinus fangiana (Coryloideae, Betulaceae).</title>
        <authorList>
            <person name="Yang X."/>
            <person name="Wang Z."/>
            <person name="Zhang L."/>
            <person name="Hao G."/>
            <person name="Liu J."/>
            <person name="Yang Y."/>
        </authorList>
    </citation>
    <scope>NUCLEOTIDE SEQUENCE [LARGE SCALE GENOMIC DNA]</scope>
    <source>
        <strain evidence="29">Cfa_2016G</strain>
        <tissue evidence="29">Leaf</tissue>
    </source>
</reference>
<gene>
    <name evidence="29" type="ORF">FH972_005121</name>
</gene>
<feature type="coiled-coil region" evidence="25">
    <location>
        <begin position="441"/>
        <end position="496"/>
    </location>
</feature>
<dbReference type="PANTHER" id="PTHR45846:SF1">
    <property type="entry name" value="TRNA-DIHYDROURIDINE(47) SYNTHASE [NAD(P)(+)]-LIKE"/>
    <property type="match status" value="1"/>
</dbReference>
<keyword evidence="16" id="KW-0804">Transcription</keyword>
<keyword evidence="30" id="KW-1185">Reference proteome</keyword>
<keyword evidence="3 24" id="KW-0285">Flavoprotein</keyword>
<keyword evidence="13" id="KW-0805">Transcription regulation</keyword>
<dbReference type="GO" id="GO:0003700">
    <property type="term" value="F:DNA-binding transcription factor activity"/>
    <property type="evidence" value="ECO:0007669"/>
    <property type="project" value="InterPro"/>
</dbReference>
<feature type="compositionally biased region" description="Basic residues" evidence="26">
    <location>
        <begin position="593"/>
        <end position="602"/>
    </location>
</feature>
<feature type="region of interest" description="Disordered" evidence="26">
    <location>
        <begin position="525"/>
        <end position="548"/>
    </location>
</feature>
<keyword evidence="25" id="KW-0175">Coiled coil</keyword>
<keyword evidence="6 24" id="KW-0819">tRNA processing</keyword>
<evidence type="ECO:0000256" key="17">
    <source>
        <dbReference type="ARBA" id="ARBA00023242"/>
    </source>
</evidence>
<feature type="zinc finger region" description="C3H1-type" evidence="23">
    <location>
        <begin position="608"/>
        <end position="639"/>
    </location>
</feature>
<name>A0A5N6QN98_9ROSI</name>
<feature type="region of interest" description="Disordered" evidence="26">
    <location>
        <begin position="271"/>
        <end position="346"/>
    </location>
</feature>
<evidence type="ECO:0000256" key="8">
    <source>
        <dbReference type="ARBA" id="ARBA00022737"/>
    </source>
</evidence>
<comment type="catalytic activity">
    <reaction evidence="20">
        <text>a 5,6-dihydrouridine in mRNA + NAD(+) = a uridine in mRNA + NADH + H(+)</text>
        <dbReference type="Rhea" id="RHEA:69851"/>
        <dbReference type="Rhea" id="RHEA-COMP:14658"/>
        <dbReference type="Rhea" id="RHEA-COMP:17789"/>
        <dbReference type="ChEBI" id="CHEBI:15378"/>
        <dbReference type="ChEBI" id="CHEBI:57540"/>
        <dbReference type="ChEBI" id="CHEBI:57945"/>
        <dbReference type="ChEBI" id="CHEBI:65315"/>
        <dbReference type="ChEBI" id="CHEBI:74443"/>
    </reaction>
    <physiologicalReaction direction="right-to-left" evidence="20">
        <dbReference type="Rhea" id="RHEA:69853"/>
    </physiologicalReaction>
</comment>
<dbReference type="GO" id="GO:0003723">
    <property type="term" value="F:RNA binding"/>
    <property type="evidence" value="ECO:0007669"/>
    <property type="project" value="TreeGrafter"/>
</dbReference>
<dbReference type="CDD" id="cd02801">
    <property type="entry name" value="DUS_like_FMN"/>
    <property type="match status" value="1"/>
</dbReference>
<evidence type="ECO:0000256" key="24">
    <source>
        <dbReference type="RuleBase" id="RU291113"/>
    </source>
</evidence>
<keyword evidence="10 23" id="KW-0862">Zinc</keyword>
<feature type="region of interest" description="Disordered" evidence="26">
    <location>
        <begin position="218"/>
        <end position="251"/>
    </location>
</feature>
<dbReference type="GO" id="GO:0003677">
    <property type="term" value="F:DNA binding"/>
    <property type="evidence" value="ECO:0007669"/>
    <property type="project" value="UniProtKB-KW"/>
</dbReference>
<dbReference type="PROSITE" id="PS01136">
    <property type="entry name" value="UPF0034"/>
    <property type="match status" value="1"/>
</dbReference>
<keyword evidence="12 24" id="KW-0560">Oxidoreductase</keyword>
<keyword evidence="17" id="KW-0539">Nucleus</keyword>
<comment type="subcellular location">
    <subcellularLocation>
        <location evidence="2">Nucleus</location>
    </subcellularLocation>
</comment>
<evidence type="ECO:0000256" key="2">
    <source>
        <dbReference type="ARBA" id="ARBA00004123"/>
    </source>
</evidence>
<evidence type="ECO:0000313" key="29">
    <source>
        <dbReference type="EMBL" id="KAE8008627.1"/>
    </source>
</evidence>
<dbReference type="GO" id="GO:0050660">
    <property type="term" value="F:flavin adenine dinucleotide binding"/>
    <property type="evidence" value="ECO:0007669"/>
    <property type="project" value="UniProtKB-UniRule"/>
</dbReference>
<dbReference type="GO" id="GO:0006397">
    <property type="term" value="P:mRNA processing"/>
    <property type="evidence" value="ECO:0007669"/>
    <property type="project" value="UniProtKB-KW"/>
</dbReference>
<dbReference type="AlphaFoldDB" id="A0A5N6QN98"/>
<dbReference type="Proteomes" id="UP000327013">
    <property type="component" value="Chromosome 2"/>
</dbReference>
<comment type="catalytic activity">
    <reaction evidence="22">
        <text>5,6-dihydrouridine(47) in tRNA + NADP(+) = uridine(47) in tRNA + NADPH + H(+)</text>
        <dbReference type="Rhea" id="RHEA:53360"/>
        <dbReference type="Rhea" id="RHEA-COMP:13539"/>
        <dbReference type="Rhea" id="RHEA-COMP:13540"/>
        <dbReference type="ChEBI" id="CHEBI:15378"/>
        <dbReference type="ChEBI" id="CHEBI:57783"/>
        <dbReference type="ChEBI" id="CHEBI:58349"/>
        <dbReference type="ChEBI" id="CHEBI:65315"/>
        <dbReference type="ChEBI" id="CHEBI:74443"/>
        <dbReference type="EC" id="1.3.1.89"/>
    </reaction>
    <physiologicalReaction direction="right-to-left" evidence="22">
        <dbReference type="Rhea" id="RHEA:53362"/>
    </physiologicalReaction>
</comment>
<dbReference type="OrthoDB" id="259935at2759"/>
<evidence type="ECO:0000259" key="28">
    <source>
        <dbReference type="PROSITE" id="PS50217"/>
    </source>
</evidence>
<dbReference type="GO" id="GO:0102265">
    <property type="term" value="F:tRNA-dihydrouridine47 synthase activity"/>
    <property type="evidence" value="ECO:0007669"/>
    <property type="project" value="UniProtKB-EC"/>
</dbReference>
<dbReference type="InterPro" id="IPR035587">
    <property type="entry name" value="DUS-like_FMN-bd"/>
</dbReference>
<evidence type="ECO:0000256" key="21">
    <source>
        <dbReference type="ARBA" id="ARBA00049447"/>
    </source>
</evidence>
<comment type="function">
    <text evidence="18">Catalyzes the synthesis of dihydrouridine, a modified base found in the D-loop of most tRNAs. Specifically modifies U47 in cytoplasmic tRNAs. Catalyzes the synthesis of dihydrouridine in some mRNAs, thereby affecting their translation.</text>
</comment>
<sequence>MGDTEEANGDMMQRLQSSFGTSSSSILKQPSLSMDHLNIPQLNPSLNRTRHFQQNFSGDGSKRVGIPPSHPHQIPPISPYSQIPVSRPVQQMSSQNFSPGPTHSRSLSQPSSFFSLDSLPPLSPPMFRDSSSTSVSDAVSTDVSMDDRNAGSHSLLPPSPYMRADSMRVGESLPPRKAHRRSNSDIPFGFSSVMQSSPQLVPLRGSGVLERSVSGRENMGTAKPAQLVKRESTWEKGGDNNAEGMGERKSEGEVVDDLFSAYMNLDNIDALNSSGTDEKTANENREDLDSRASGTKTNGGDSSDNEAESSVNESGGSVQRIGPNSSAEKREGIKRSAGGDIAPTTRHYRSVSMDSFMGKLNFNDESPKLPPSPGTRPGQMSPSNSIDGNSAAFSLEFGNGEFSGAELKKIMANEKLSEIALTDPKRAKRILANRQSAARSKERKMRYISELEHKVQTLQTEATTLSAQLTLLQRDSVGLTNQNNELKFRLQAMEQQAQLRDEQSDARTVILAHSNRVTPPWKCLRRSSSWTRRSSRRSHSNGSQPTPEELVAKAIALVKKEFLRPPPPILSSTSTGLQNNTVSQTKVVSAKEKKSKRQLKRERHQEQKSTRSICPLIAKTGDVSSCPYNDNCRFSHDLQGFKDQKPADLEGECPFVNAEEPCPYGLACRFSGTHKDGVLTGGSDARKKNFEVNGLNKDIQKLLWKNNMSFPKADAKLKALGLLVKAKSKIKVLKNEKVDETLTSACPVTDGNGCSEVNGVPDTELDGVAGTTESHEQPLKKLKSVIDENCSSAEADSGDVTSMEKVIGASSTQTEPEASTDIIPPEADRSMKLNPREKKLIDFRDKLYLAPLTTVGNLPFRRVCKVLGADVTCGEMAMCTNLLQGQASEWALLRRHSSEDLFGVQICGAYPDTVARAIELIDQECTVDFIDINMGCPIDIVVDKGAGSALLNKPMRIKSIVEASSGTVDKPITVKVRTGFFEGKNRIDSLITELSNWGASAVTIHGRSRQQRYSKLANWDYIYQCARKAPDVLPVLGNGDVLSYLDWNRHKADCPELATCMIARGALIKPWIFTEIKEQRHWDISSGERLNILKDFVRVGLEHWGSDMKGVETTRRFLLEWLSYTCRYIPVGLLDVIPQQLNWRSPSFYGRDELETLMASDSAADWIRISEMLLGKVPDGFTFAAKHKSNAYDRAENG</sequence>
<dbReference type="SUPFAM" id="SSF57959">
    <property type="entry name" value="Leucine zipper domain"/>
    <property type="match status" value="1"/>
</dbReference>
<evidence type="ECO:0000256" key="19">
    <source>
        <dbReference type="ARBA" id="ARBA00048266"/>
    </source>
</evidence>
<feature type="domain" description="BZIP" evidence="28">
    <location>
        <begin position="423"/>
        <end position="486"/>
    </location>
</feature>
<feature type="compositionally biased region" description="Basic and acidic residues" evidence="26">
    <location>
        <begin position="276"/>
        <end position="290"/>
    </location>
</feature>
<dbReference type="InterPro" id="IPR004827">
    <property type="entry name" value="bZIP"/>
</dbReference>
<evidence type="ECO:0000256" key="6">
    <source>
        <dbReference type="ARBA" id="ARBA00022694"/>
    </source>
</evidence>
<evidence type="ECO:0000256" key="15">
    <source>
        <dbReference type="ARBA" id="ARBA00023125"/>
    </source>
</evidence>
<dbReference type="SUPFAM" id="SSF51395">
    <property type="entry name" value="FMN-linked oxidoreductases"/>
    <property type="match status" value="1"/>
</dbReference>
<evidence type="ECO:0000256" key="16">
    <source>
        <dbReference type="ARBA" id="ARBA00023163"/>
    </source>
</evidence>
<feature type="region of interest" description="Disordered" evidence="26">
    <location>
        <begin position="566"/>
        <end position="610"/>
    </location>
</feature>
<dbReference type="EC" id="1.3.1.-" evidence="24"/>
<evidence type="ECO:0000256" key="25">
    <source>
        <dbReference type="SAM" id="Coils"/>
    </source>
</evidence>
<keyword evidence="7 23" id="KW-0479">Metal-binding</keyword>
<dbReference type="InterPro" id="IPR013785">
    <property type="entry name" value="Aldolase_TIM"/>
</dbReference>
<dbReference type="InterPro" id="IPR000571">
    <property type="entry name" value="Znf_CCCH"/>
</dbReference>
<dbReference type="InterPro" id="IPR046347">
    <property type="entry name" value="bZIP_sf"/>
</dbReference>
<keyword evidence="5" id="KW-0507">mRNA processing</keyword>
<feature type="compositionally biased region" description="Polar residues" evidence="26">
    <location>
        <begin position="378"/>
        <end position="389"/>
    </location>
</feature>
<evidence type="ECO:0000256" key="11">
    <source>
        <dbReference type="ARBA" id="ARBA00022857"/>
    </source>
</evidence>
<dbReference type="PANTHER" id="PTHR45846">
    <property type="entry name" value="TRNA-DIHYDROURIDINE(47) SYNTHASE [NAD(P)(+)]-LIKE"/>
    <property type="match status" value="1"/>
</dbReference>
<dbReference type="GO" id="GO:0106414">
    <property type="term" value="F:mRNA dihydrouridine synthase activity"/>
    <property type="evidence" value="ECO:0007669"/>
    <property type="project" value="RHEA"/>
</dbReference>
<comment type="similarity">
    <text evidence="24">Belongs to the dus family. Dus3 subfamily.</text>
</comment>
<dbReference type="PROSITE" id="PS50217">
    <property type="entry name" value="BZIP"/>
    <property type="match status" value="1"/>
</dbReference>
<comment type="cofactor">
    <cofactor evidence="1 24">
        <name>FMN</name>
        <dbReference type="ChEBI" id="CHEBI:58210"/>
    </cofactor>
</comment>
<keyword evidence="8" id="KW-0677">Repeat</keyword>
<evidence type="ECO:0000256" key="13">
    <source>
        <dbReference type="ARBA" id="ARBA00023015"/>
    </source>
</evidence>
<organism evidence="29 30">
    <name type="scientific">Carpinus fangiana</name>
    <dbReference type="NCBI Taxonomy" id="176857"/>
    <lineage>
        <taxon>Eukaryota</taxon>
        <taxon>Viridiplantae</taxon>
        <taxon>Streptophyta</taxon>
        <taxon>Embryophyta</taxon>
        <taxon>Tracheophyta</taxon>
        <taxon>Spermatophyta</taxon>
        <taxon>Magnoliopsida</taxon>
        <taxon>eudicotyledons</taxon>
        <taxon>Gunneridae</taxon>
        <taxon>Pentapetalae</taxon>
        <taxon>rosids</taxon>
        <taxon>fabids</taxon>
        <taxon>Fagales</taxon>
        <taxon>Betulaceae</taxon>
        <taxon>Carpinus</taxon>
    </lineage>
</organism>
<comment type="catalytic activity">
    <reaction evidence="21">
        <text>a 5,6-dihydrouridine in mRNA + NADP(+) = a uridine in mRNA + NADPH + H(+)</text>
        <dbReference type="Rhea" id="RHEA:69855"/>
        <dbReference type="Rhea" id="RHEA-COMP:14658"/>
        <dbReference type="Rhea" id="RHEA-COMP:17789"/>
        <dbReference type="ChEBI" id="CHEBI:15378"/>
        <dbReference type="ChEBI" id="CHEBI:57783"/>
        <dbReference type="ChEBI" id="CHEBI:58349"/>
        <dbReference type="ChEBI" id="CHEBI:65315"/>
        <dbReference type="ChEBI" id="CHEBI:74443"/>
    </reaction>
    <physiologicalReaction direction="right-to-left" evidence="21">
        <dbReference type="Rhea" id="RHEA:69857"/>
    </physiologicalReaction>
</comment>
<evidence type="ECO:0000256" key="9">
    <source>
        <dbReference type="ARBA" id="ARBA00022771"/>
    </source>
</evidence>
<feature type="compositionally biased region" description="Polar residues" evidence="26">
    <location>
        <begin position="570"/>
        <end position="587"/>
    </location>
</feature>
<dbReference type="FunFam" id="1.20.5.170:FF:000009">
    <property type="entry name" value="probable transcription factor PosF21"/>
    <property type="match status" value="1"/>
</dbReference>
<evidence type="ECO:0000313" key="30">
    <source>
        <dbReference type="Proteomes" id="UP000327013"/>
    </source>
</evidence>
<evidence type="ECO:0000256" key="20">
    <source>
        <dbReference type="ARBA" id="ARBA00048342"/>
    </source>
</evidence>
<dbReference type="SMART" id="SM00338">
    <property type="entry name" value="BRLZ"/>
    <property type="match status" value="1"/>
</dbReference>
<feature type="region of interest" description="Disordered" evidence="26">
    <location>
        <begin position="808"/>
        <end position="828"/>
    </location>
</feature>
<dbReference type="GO" id="GO:0008270">
    <property type="term" value="F:zinc ion binding"/>
    <property type="evidence" value="ECO:0007669"/>
    <property type="project" value="UniProtKB-KW"/>
</dbReference>
<feature type="compositionally biased region" description="Low complexity" evidence="26">
    <location>
        <begin position="129"/>
        <end position="143"/>
    </location>
</feature>
<feature type="compositionally biased region" description="Polar residues" evidence="26">
    <location>
        <begin position="40"/>
        <end position="58"/>
    </location>
</feature>
<evidence type="ECO:0000256" key="10">
    <source>
        <dbReference type="ARBA" id="ARBA00022833"/>
    </source>
</evidence>
<dbReference type="PROSITE" id="PS50103">
    <property type="entry name" value="ZF_C3H1"/>
    <property type="match status" value="1"/>
</dbReference>
<dbReference type="Pfam" id="PF01207">
    <property type="entry name" value="Dus"/>
    <property type="match status" value="1"/>
</dbReference>
<feature type="compositionally biased region" description="Polar residues" evidence="26">
    <location>
        <begin position="88"/>
        <end position="103"/>
    </location>
</feature>
<keyword evidence="14" id="KW-0520">NAD</keyword>
<evidence type="ECO:0000256" key="26">
    <source>
        <dbReference type="SAM" id="MobiDB-lite"/>
    </source>
</evidence>
<dbReference type="InterPro" id="IPR018517">
    <property type="entry name" value="tRNA_hU_synthase_CS"/>
</dbReference>
<evidence type="ECO:0000256" key="5">
    <source>
        <dbReference type="ARBA" id="ARBA00022664"/>
    </source>
</evidence>
<evidence type="ECO:0000256" key="23">
    <source>
        <dbReference type="PROSITE-ProRule" id="PRU00723"/>
    </source>
</evidence>
<evidence type="ECO:0000256" key="4">
    <source>
        <dbReference type="ARBA" id="ARBA00022643"/>
    </source>
</evidence>
<feature type="compositionally biased region" description="Basic and acidic residues" evidence="26">
    <location>
        <begin position="228"/>
        <end position="238"/>
    </location>
</feature>
<evidence type="ECO:0000256" key="7">
    <source>
        <dbReference type="ARBA" id="ARBA00022723"/>
    </source>
</evidence>
<keyword evidence="9 23" id="KW-0863">Zinc-finger</keyword>
<dbReference type="GO" id="GO:0005634">
    <property type="term" value="C:nucleus"/>
    <property type="evidence" value="ECO:0007669"/>
    <property type="project" value="UniProtKB-SubCell"/>
</dbReference>
<evidence type="ECO:0000256" key="18">
    <source>
        <dbReference type="ARBA" id="ARBA00045934"/>
    </source>
</evidence>
<keyword evidence="4 24" id="KW-0288">FMN</keyword>
<evidence type="ECO:0000259" key="27">
    <source>
        <dbReference type="PROSITE" id="PS50103"/>
    </source>
</evidence>
<keyword evidence="11" id="KW-0521">NADP</keyword>